<feature type="region of interest" description="Disordered" evidence="1">
    <location>
        <begin position="47"/>
        <end position="67"/>
    </location>
</feature>
<keyword evidence="2" id="KW-1133">Transmembrane helix</keyword>
<name>A0A100VY22_9MYCO</name>
<dbReference type="OrthoDB" id="4702482at2"/>
<dbReference type="InterPro" id="IPR007969">
    <property type="entry name" value="DUF732"/>
</dbReference>
<comment type="caution">
    <text evidence="4">The sequence shown here is derived from an EMBL/GenBank/DDBJ whole genome shotgun (WGS) entry which is preliminary data.</text>
</comment>
<dbReference type="STRING" id="146020.RMCB_2198"/>
<evidence type="ECO:0000313" key="5">
    <source>
        <dbReference type="Proteomes" id="UP000069620"/>
    </source>
</evidence>
<dbReference type="Proteomes" id="UP000069620">
    <property type="component" value="Unassembled WGS sequence"/>
</dbReference>
<feature type="transmembrane region" description="Helical" evidence="2">
    <location>
        <begin position="86"/>
        <end position="107"/>
    </location>
</feature>
<reference evidence="5" key="2">
    <citation type="submission" date="2016-02" db="EMBL/GenBank/DDBJ databases">
        <title>Draft genome sequence of five rapidly growing Mycobacterium species.</title>
        <authorList>
            <person name="Katahira K."/>
            <person name="Gotou Y."/>
            <person name="Iida K."/>
            <person name="Ogura Y."/>
            <person name="Hayashi T."/>
        </authorList>
    </citation>
    <scope>NUCLEOTIDE SEQUENCE [LARGE SCALE GENOMIC DNA]</scope>
    <source>
        <strain evidence="5">JCM15654</strain>
    </source>
</reference>
<keyword evidence="5" id="KW-1185">Reference proteome</keyword>
<organism evidence="4 5">
    <name type="scientific">Mycolicibacterium brisbanense</name>
    <dbReference type="NCBI Taxonomy" id="146020"/>
    <lineage>
        <taxon>Bacteria</taxon>
        <taxon>Bacillati</taxon>
        <taxon>Actinomycetota</taxon>
        <taxon>Actinomycetes</taxon>
        <taxon>Mycobacteriales</taxon>
        <taxon>Mycobacteriaceae</taxon>
        <taxon>Mycolicibacterium</taxon>
    </lineage>
</organism>
<dbReference type="EMBL" id="BCSX01000021">
    <property type="protein sequence ID" value="GAS88102.1"/>
    <property type="molecule type" value="Genomic_DNA"/>
</dbReference>
<dbReference type="Pfam" id="PF05305">
    <property type="entry name" value="DUF732"/>
    <property type="match status" value="1"/>
</dbReference>
<gene>
    <name evidence="4" type="ORF">RMCB_2198</name>
</gene>
<dbReference type="RefSeq" id="WP_062828797.1">
    <property type="nucleotide sequence ID" value="NZ_BCSX01000021.1"/>
</dbReference>
<accession>A0A100VY22</accession>
<evidence type="ECO:0000256" key="2">
    <source>
        <dbReference type="SAM" id="Phobius"/>
    </source>
</evidence>
<evidence type="ECO:0000259" key="3">
    <source>
        <dbReference type="Pfam" id="PF05305"/>
    </source>
</evidence>
<reference evidence="5" key="1">
    <citation type="journal article" date="2016" name="Genome Announc.">
        <title>Draft Genome Sequences of Five Rapidly Growing Mycobacterium Species, M. thermoresistibile, M. fortuitum subsp. acetamidolyticum, M. canariasense, M. brisbanense, and M. novocastrense.</title>
        <authorList>
            <person name="Katahira K."/>
            <person name="Ogura Y."/>
            <person name="Gotoh Y."/>
            <person name="Hayashi T."/>
        </authorList>
    </citation>
    <scope>NUCLEOTIDE SEQUENCE [LARGE SCALE GENOMIC DNA]</scope>
    <source>
        <strain evidence="5">JCM15654</strain>
    </source>
</reference>
<evidence type="ECO:0000256" key="1">
    <source>
        <dbReference type="SAM" id="MobiDB-lite"/>
    </source>
</evidence>
<dbReference type="AlphaFoldDB" id="A0A100VY22"/>
<keyword evidence="2" id="KW-0472">Membrane</keyword>
<proteinExistence type="predicted"/>
<protein>
    <recommendedName>
        <fullName evidence="3">DUF732 domain-containing protein</fullName>
    </recommendedName>
</protein>
<keyword evidence="2" id="KW-0812">Transmembrane</keyword>
<evidence type="ECO:0000313" key="4">
    <source>
        <dbReference type="EMBL" id="GAS88102.1"/>
    </source>
</evidence>
<sequence length="291" mass="30793">MNCPFCGAEVDRSGTCDRCGRVQESTSPTGWRPDPTARHEGRYYAAGHPTNRVRDGRAQSSDPDGGRMLPDYVELPASRSSIRSTWLGTGAATVILVMVAVVAWVLLMAARRPPPPPETGYLSALKEAGLFNQFNSDANAVAHGHQVCRQLEDGGPQQGVPADKIAVDSFCPQFTQGFHMLDTATVSGIFVVTDSAGVDAIASDGASCQGANGYSDVGRDTQVIVKNGKGEILATTALGPGKGDSANCTFSFSFPVTEGQDRYVVSVGHRGEFSYSFGQLRAQGVQIHLGH</sequence>
<feature type="domain" description="DUF732" evidence="3">
    <location>
        <begin position="118"/>
        <end position="160"/>
    </location>
</feature>